<name>A0ABZ3IHA7_9FIRM</name>
<accession>A0ABZ3IHA7</accession>
<evidence type="ECO:0000313" key="1">
    <source>
        <dbReference type="EMBL" id="XFO64758.1"/>
    </source>
</evidence>
<gene>
    <name evidence="1" type="ORF">SPSIL_008670</name>
</gene>
<evidence type="ECO:0000313" key="2">
    <source>
        <dbReference type="Proteomes" id="UP000216752"/>
    </source>
</evidence>
<dbReference type="Proteomes" id="UP000216752">
    <property type="component" value="Chromosome"/>
</dbReference>
<proteinExistence type="predicted"/>
<organism evidence="1 2">
    <name type="scientific">Sporomusa silvacetica DSM 10669</name>
    <dbReference type="NCBI Taxonomy" id="1123289"/>
    <lineage>
        <taxon>Bacteria</taxon>
        <taxon>Bacillati</taxon>
        <taxon>Bacillota</taxon>
        <taxon>Negativicutes</taxon>
        <taxon>Selenomonadales</taxon>
        <taxon>Sporomusaceae</taxon>
        <taxon>Sporomusa</taxon>
    </lineage>
</organism>
<keyword evidence="2" id="KW-1185">Reference proteome</keyword>
<protein>
    <submittedName>
        <fullName evidence="1">Uncharacterized protein</fullName>
    </submittedName>
</protein>
<sequence length="115" mass="13412">MKPWTAEDFQYLRDNWDHTSIPYIAKKLGRTVNAIKIKSVKLGLGRHLHAGEEITFLELCRALGKEGNYGSYKISWPKHGLPVKFKKSIKAKFMVIRIDAFWKWAKKNKQLARLL</sequence>
<dbReference type="EMBL" id="CP155573">
    <property type="protein sequence ID" value="XFO64758.1"/>
    <property type="molecule type" value="Genomic_DNA"/>
</dbReference>
<dbReference type="RefSeq" id="WP_094607766.1">
    <property type="nucleotide sequence ID" value="NZ_CP155573.1"/>
</dbReference>
<reference evidence="1" key="1">
    <citation type="submission" date="2024-05" db="EMBL/GenBank/DDBJ databases">
        <title>Isolation and characterization of Sporomusa carbonis sp. nov., a carboxydotrophic hydrogenogen in the genus of Sporomusa isolated from a charcoal burning pile.</title>
        <authorList>
            <person name="Boeer T."/>
            <person name="Rosenbaum F."/>
            <person name="Eysell L."/>
            <person name="Mueller V."/>
            <person name="Daniel R."/>
            <person name="Poehlein A."/>
        </authorList>
    </citation>
    <scope>NUCLEOTIDE SEQUENCE [LARGE SCALE GENOMIC DNA]</scope>
    <source>
        <strain evidence="1">DSM 10669</strain>
    </source>
</reference>